<dbReference type="NCBIfam" id="TIGR01129">
    <property type="entry name" value="secD"/>
    <property type="match status" value="1"/>
</dbReference>
<dbReference type="SUPFAM" id="SSF82866">
    <property type="entry name" value="Multidrug efflux transporter AcrB transmembrane domain"/>
    <property type="match status" value="1"/>
</dbReference>
<dbReference type="InterPro" id="IPR001036">
    <property type="entry name" value="Acrflvin-R"/>
</dbReference>
<evidence type="ECO:0000259" key="12">
    <source>
        <dbReference type="Pfam" id="PF21760"/>
    </source>
</evidence>
<dbReference type="Pfam" id="PF02355">
    <property type="entry name" value="SecD_SecF_C"/>
    <property type="match status" value="1"/>
</dbReference>
<evidence type="ECO:0000259" key="13">
    <source>
        <dbReference type="Pfam" id="PF22599"/>
    </source>
</evidence>
<dbReference type="InterPro" id="IPR048631">
    <property type="entry name" value="SecD_1st"/>
</dbReference>
<evidence type="ECO:0000256" key="6">
    <source>
        <dbReference type="ARBA" id="ARBA00022989"/>
    </source>
</evidence>
<dbReference type="InterPro" id="IPR005791">
    <property type="entry name" value="SecD"/>
</dbReference>
<dbReference type="EMBL" id="LR794158">
    <property type="protein sequence ID" value="CAB3976311.1"/>
    <property type="molecule type" value="Genomic_DNA"/>
</dbReference>
<dbReference type="Gene3D" id="3.30.70.3400">
    <property type="match status" value="1"/>
</dbReference>
<keyword evidence="15" id="KW-1185">Reference proteome</keyword>
<feature type="transmembrane region" description="Helical" evidence="9">
    <location>
        <begin position="7"/>
        <end position="25"/>
    </location>
</feature>
<gene>
    <name evidence="9 14" type="primary">secD</name>
    <name evidence="14" type="ORF">ESZ_00091</name>
</gene>
<dbReference type="HAMAP" id="MF_01463_B">
    <property type="entry name" value="SecD_B"/>
    <property type="match status" value="1"/>
</dbReference>
<dbReference type="GO" id="GO:0005886">
    <property type="term" value="C:plasma membrane"/>
    <property type="evidence" value="ECO:0007669"/>
    <property type="project" value="UniProtKB-SubCell"/>
</dbReference>
<evidence type="ECO:0000256" key="5">
    <source>
        <dbReference type="ARBA" id="ARBA00022927"/>
    </source>
</evidence>
<proteinExistence type="inferred from homology"/>
<dbReference type="RefSeq" id="WP_176604843.1">
    <property type="nucleotide sequence ID" value="NZ_LR794158.1"/>
</dbReference>
<dbReference type="Proteomes" id="UP000509549">
    <property type="component" value="Chromosome"/>
</dbReference>
<evidence type="ECO:0000256" key="7">
    <source>
        <dbReference type="ARBA" id="ARBA00023010"/>
    </source>
</evidence>
<feature type="transmembrane region" description="Helical" evidence="9">
    <location>
        <begin position="420"/>
        <end position="437"/>
    </location>
</feature>
<dbReference type="GO" id="GO:0043952">
    <property type="term" value="P:protein transport by the Sec complex"/>
    <property type="evidence" value="ECO:0007669"/>
    <property type="project" value="UniProtKB-UniRule"/>
</dbReference>
<feature type="domain" description="SecD export protein N-terminal TM" evidence="11">
    <location>
        <begin position="7"/>
        <end position="76"/>
    </location>
</feature>
<feature type="transmembrane region" description="Helical" evidence="9">
    <location>
        <begin position="470"/>
        <end position="491"/>
    </location>
</feature>
<dbReference type="PANTHER" id="PTHR30081">
    <property type="entry name" value="PROTEIN-EXPORT MEMBRANE PROTEIN SEC"/>
    <property type="match status" value="1"/>
</dbReference>
<dbReference type="GO" id="GO:0065002">
    <property type="term" value="P:intracellular protein transmembrane transport"/>
    <property type="evidence" value="ECO:0007669"/>
    <property type="project" value="UniProtKB-UniRule"/>
</dbReference>
<feature type="transmembrane region" description="Helical" evidence="9">
    <location>
        <begin position="444"/>
        <end position="464"/>
    </location>
</feature>
<dbReference type="PANTHER" id="PTHR30081:SF1">
    <property type="entry name" value="PROTEIN TRANSLOCASE SUBUNIT SECD"/>
    <property type="match status" value="1"/>
</dbReference>
<dbReference type="GO" id="GO:0006605">
    <property type="term" value="P:protein targeting"/>
    <property type="evidence" value="ECO:0007669"/>
    <property type="project" value="UniProtKB-UniRule"/>
</dbReference>
<dbReference type="KEGG" id="acil:ESZ_00091"/>
<dbReference type="Gene3D" id="3.30.1360.200">
    <property type="match status" value="1"/>
</dbReference>
<feature type="domain" description="Protein translocase subunit SecDF P1" evidence="12">
    <location>
        <begin position="210"/>
        <end position="267"/>
    </location>
</feature>
<feature type="transmembrane region" description="Helical" evidence="9">
    <location>
        <begin position="512"/>
        <end position="538"/>
    </location>
</feature>
<accession>A0A6J5JXJ9</accession>
<dbReference type="Pfam" id="PF22599">
    <property type="entry name" value="SecDF_P1_head"/>
    <property type="match status" value="1"/>
</dbReference>
<dbReference type="PRINTS" id="PR00702">
    <property type="entry name" value="ACRIFLAVINRP"/>
</dbReference>
<dbReference type="AlphaFoldDB" id="A0A6J5JXJ9"/>
<feature type="domain" description="Protein export membrane protein SecD/SecF C-terminal" evidence="10">
    <location>
        <begin position="400"/>
        <end position="572"/>
    </location>
</feature>
<evidence type="ECO:0000256" key="9">
    <source>
        <dbReference type="HAMAP-Rule" id="MF_01463"/>
    </source>
</evidence>
<dbReference type="Gene3D" id="1.20.1640.10">
    <property type="entry name" value="Multidrug efflux transporter AcrB transmembrane domain"/>
    <property type="match status" value="1"/>
</dbReference>
<evidence type="ECO:0000256" key="2">
    <source>
        <dbReference type="ARBA" id="ARBA00022448"/>
    </source>
</evidence>
<organism evidence="14 15">
    <name type="scientific">Candidatus Azoamicus ciliaticola</name>
    <dbReference type="NCBI Taxonomy" id="2652803"/>
    <lineage>
        <taxon>Bacteria</taxon>
        <taxon>Pseudomonadati</taxon>
        <taxon>Pseudomonadota</taxon>
        <taxon>Gammaproteobacteria</taxon>
        <taxon>Candidatus Azoamicaceae</taxon>
        <taxon>Candidatus Azoamicus</taxon>
    </lineage>
</organism>
<comment type="similarity">
    <text evidence="9">Belongs to the SecD/SecF family. SecD subfamily.</text>
</comment>
<keyword evidence="7 9" id="KW-0811">Translocation</keyword>
<dbReference type="InterPro" id="IPR048634">
    <property type="entry name" value="SecD_SecF_C"/>
</dbReference>
<evidence type="ECO:0000256" key="4">
    <source>
        <dbReference type="ARBA" id="ARBA00022692"/>
    </source>
</evidence>
<keyword evidence="3 9" id="KW-1003">Cell membrane</keyword>
<sequence length="578" mass="65701">MTYKKLNIIIIIFIISLIYSYPNIYGEDPAIIIKNYQITKEEINENIKNSNIKIKSIKYTNKELIIRFFSTEEQFLMFEKIKNIKNIDAYQNILNSEKIKYFEKINAYPMKLGLDLRGGVHLVTKINTKQTIEKEIKETFKKIKRITKIKDIEIKNNKIIKILKNKDIDSIKQIKFLTGLDEKFDIKNEEKYIFLILNKEYKKEIKNNIMTKTLSVLTKRLNELGISETIIQRNGTNKITIDLPGIQNIEYAKNILGKTATLDFMLLAEKNEKKKIKTLYDKEQRKIKLKNKSIIKGESIIYASSGFENTFNKPCVNIKINENAAKKLNKTTIKNIGKPMAIIYKESYIKDNKEEIREEIISIAKIMSPLNEQFQITGLNIQESKNLALLLRSGSLPTTLSIIEEKIIGPSLGEDNIKNSIKSLILSVIIIALFMIIKYKKLGLISTIALITNITLMISIMSILNVTLTLSGIAGIILTIGMSIDSNILIFERIKEESKINSNINVITKNGFNNALSSIIDANITSLLMALILFLIGAGPIKGFAIALSLGIITSIYSSLIVTKSIINFLIEKNIKIT</sequence>
<evidence type="ECO:0000313" key="14">
    <source>
        <dbReference type="EMBL" id="CAB3976311.1"/>
    </source>
</evidence>
<keyword evidence="8 9" id="KW-0472">Membrane</keyword>
<dbReference type="InterPro" id="IPR055344">
    <property type="entry name" value="SecD_SecF_C_bact"/>
</dbReference>
<name>A0A6J5JXJ9_9GAMM</name>
<evidence type="ECO:0000256" key="1">
    <source>
        <dbReference type="ARBA" id="ARBA00004651"/>
    </source>
</evidence>
<feature type="domain" description="SecDF P1 head subdomain" evidence="13">
    <location>
        <begin position="280"/>
        <end position="397"/>
    </location>
</feature>
<evidence type="ECO:0000259" key="11">
    <source>
        <dbReference type="Pfam" id="PF13721"/>
    </source>
</evidence>
<dbReference type="InterPro" id="IPR054384">
    <property type="entry name" value="SecDF_P1_head"/>
</dbReference>
<reference evidence="14 15" key="1">
    <citation type="submission" date="2020-04" db="EMBL/GenBank/DDBJ databases">
        <authorList>
            <person name="Graf S J."/>
        </authorList>
    </citation>
    <scope>NUCLEOTIDE SEQUENCE [LARGE SCALE GENOMIC DNA]</scope>
    <source>
        <strain evidence="14">1</strain>
    </source>
</reference>
<keyword evidence="4 9" id="KW-0812">Transmembrane</keyword>
<comment type="subunit">
    <text evidence="9">Forms a complex with SecF. Part of the essential Sec protein translocation apparatus which comprises SecA, SecYEG and auxiliary proteins SecDF-YajC and YidC.</text>
</comment>
<evidence type="ECO:0000259" key="10">
    <source>
        <dbReference type="Pfam" id="PF02355"/>
    </source>
</evidence>
<dbReference type="InterPro" id="IPR027398">
    <property type="entry name" value="SecD-TM"/>
</dbReference>
<dbReference type="Pfam" id="PF13721">
    <property type="entry name" value="SecD-TM1"/>
    <property type="match status" value="1"/>
</dbReference>
<evidence type="ECO:0000256" key="3">
    <source>
        <dbReference type="ARBA" id="ARBA00022475"/>
    </source>
</evidence>
<dbReference type="InterPro" id="IPR022813">
    <property type="entry name" value="SecD/SecF_arch_bac"/>
</dbReference>
<protein>
    <recommendedName>
        <fullName evidence="9">Protein translocase subunit SecD</fullName>
    </recommendedName>
</protein>
<dbReference type="GO" id="GO:0015450">
    <property type="term" value="F:protein-transporting ATPase activity"/>
    <property type="evidence" value="ECO:0007669"/>
    <property type="project" value="InterPro"/>
</dbReference>
<comment type="function">
    <text evidence="9">Part of the Sec protein translocase complex. Interacts with the SecYEG preprotein conducting channel. SecDF uses the proton motive force (PMF) to complete protein translocation after the ATP-dependent function of SecA.</text>
</comment>
<evidence type="ECO:0000256" key="8">
    <source>
        <dbReference type="ARBA" id="ARBA00023136"/>
    </source>
</evidence>
<keyword evidence="5 9" id="KW-0653">Protein transport</keyword>
<dbReference type="NCBIfam" id="TIGR00916">
    <property type="entry name" value="2A0604s01"/>
    <property type="match status" value="1"/>
</dbReference>
<comment type="subcellular location">
    <subcellularLocation>
        <location evidence="1 9">Cell membrane</location>
        <topology evidence="1 9">Multi-pass membrane protein</topology>
    </subcellularLocation>
</comment>
<feature type="transmembrane region" description="Helical" evidence="9">
    <location>
        <begin position="544"/>
        <end position="571"/>
    </location>
</feature>
<keyword evidence="6 9" id="KW-1133">Transmembrane helix</keyword>
<keyword evidence="2 9" id="KW-0813">Transport</keyword>
<evidence type="ECO:0000313" key="15">
    <source>
        <dbReference type="Proteomes" id="UP000509549"/>
    </source>
</evidence>
<dbReference type="Pfam" id="PF21760">
    <property type="entry name" value="SecD_1st"/>
    <property type="match status" value="1"/>
</dbReference>